<dbReference type="OrthoDB" id="2245989at2759"/>
<dbReference type="Proteomes" id="UP000509510">
    <property type="component" value="Chromosome II"/>
</dbReference>
<evidence type="ECO:0000313" key="3">
    <source>
        <dbReference type="Proteomes" id="UP000509510"/>
    </source>
</evidence>
<name>A0A7H8QNS2_TALRU</name>
<dbReference type="PANTHER" id="PTHR38116">
    <property type="entry name" value="CHROMOSOME 7, WHOLE GENOME SHOTGUN SEQUENCE"/>
    <property type="match status" value="1"/>
</dbReference>
<gene>
    <name evidence="2" type="ORF">TRUGW13939_02700</name>
</gene>
<feature type="compositionally biased region" description="Polar residues" evidence="1">
    <location>
        <begin position="10"/>
        <end position="24"/>
    </location>
</feature>
<evidence type="ECO:0000256" key="1">
    <source>
        <dbReference type="SAM" id="MobiDB-lite"/>
    </source>
</evidence>
<evidence type="ECO:0008006" key="4">
    <source>
        <dbReference type="Google" id="ProtNLM"/>
    </source>
</evidence>
<dbReference type="AlphaFoldDB" id="A0A7H8QNS2"/>
<dbReference type="KEGG" id="trg:TRUGW13939_02700"/>
<sequence>MALAPVAKRSSVTQNVTPTNNDTWGQIKDPVERKKKQNRLRQRAWRERRKEAKRPIWTSYDNNNAWKGYGMLVISNHLQDSDKTDFARSSTINSLRNSSGCSGDLQYSWFDTCGIIAPTVEHAKTSIPLSSTTTTTTKRHQVIPPLMPYSTPNTNPYIRKPYPLIFPLSADHRLITLVQYNVIRAVIFNMTLLSIQDYLPEGCMETLGVIPLDDDTPLDMIPPDLQPTPLQKQMPKNSTISNHQTLTNNSLQLPYWIHALPFPTFRDNLIICSASKVCDFKDLAQDLGEGLYKGFDDAERRGLLVWGNPWSGQDWEISDGFVKKWGFLLKGCWDVIEATNRWRELRGEKRLVLEV</sequence>
<proteinExistence type="predicted"/>
<dbReference type="RefSeq" id="XP_035341782.1">
    <property type="nucleotide sequence ID" value="XM_035485889.1"/>
</dbReference>
<dbReference type="PANTHER" id="PTHR38116:SF1">
    <property type="entry name" value="BZIP DOMAIN-CONTAINING PROTEIN"/>
    <property type="match status" value="1"/>
</dbReference>
<protein>
    <recommendedName>
        <fullName evidence="4">BZIP domain-containing protein</fullName>
    </recommendedName>
</protein>
<evidence type="ECO:0000313" key="2">
    <source>
        <dbReference type="EMBL" id="QKX55604.1"/>
    </source>
</evidence>
<dbReference type="InterPro" id="IPR021833">
    <property type="entry name" value="DUF3425"/>
</dbReference>
<dbReference type="Pfam" id="PF11905">
    <property type="entry name" value="DUF3425"/>
    <property type="match status" value="1"/>
</dbReference>
<accession>A0A7H8QNS2</accession>
<organism evidence="2 3">
    <name type="scientific">Talaromyces rugulosus</name>
    <name type="common">Penicillium rugulosum</name>
    <dbReference type="NCBI Taxonomy" id="121627"/>
    <lineage>
        <taxon>Eukaryota</taxon>
        <taxon>Fungi</taxon>
        <taxon>Dikarya</taxon>
        <taxon>Ascomycota</taxon>
        <taxon>Pezizomycotina</taxon>
        <taxon>Eurotiomycetes</taxon>
        <taxon>Eurotiomycetidae</taxon>
        <taxon>Eurotiales</taxon>
        <taxon>Trichocomaceae</taxon>
        <taxon>Talaromyces</taxon>
        <taxon>Talaromyces sect. Islandici</taxon>
    </lineage>
</organism>
<dbReference type="EMBL" id="CP055899">
    <property type="protein sequence ID" value="QKX55604.1"/>
    <property type="molecule type" value="Genomic_DNA"/>
</dbReference>
<dbReference type="CDD" id="cd14688">
    <property type="entry name" value="bZIP_YAP"/>
    <property type="match status" value="1"/>
</dbReference>
<dbReference type="GeneID" id="55990207"/>
<reference evidence="3" key="1">
    <citation type="submission" date="2020-06" db="EMBL/GenBank/DDBJ databases">
        <title>A chromosome-scale genome assembly of Talaromyces rugulosus W13939.</title>
        <authorList>
            <person name="Wang B."/>
            <person name="Guo L."/>
            <person name="Ye K."/>
            <person name="Wang L."/>
        </authorList>
    </citation>
    <scope>NUCLEOTIDE SEQUENCE [LARGE SCALE GENOMIC DNA]</scope>
    <source>
        <strain evidence="3">W13939</strain>
    </source>
</reference>
<feature type="region of interest" description="Disordered" evidence="1">
    <location>
        <begin position="1"/>
        <end position="39"/>
    </location>
</feature>
<keyword evidence="3" id="KW-1185">Reference proteome</keyword>